<gene>
    <name evidence="6" type="ORF">S01H4_17399</name>
</gene>
<dbReference type="PROSITE" id="PS51900">
    <property type="entry name" value="CB"/>
    <property type="match status" value="1"/>
</dbReference>
<comment type="caution">
    <text evidence="6">The sequence shown here is derived from an EMBL/GenBank/DDBJ whole genome shotgun (WGS) entry which is preliminary data.</text>
</comment>
<dbReference type="Pfam" id="PF13495">
    <property type="entry name" value="Phage_int_SAM_4"/>
    <property type="match status" value="1"/>
</dbReference>
<keyword evidence="2" id="KW-0238">DNA-binding</keyword>
<dbReference type="Gene3D" id="1.10.443.10">
    <property type="entry name" value="Intergrase catalytic core"/>
    <property type="match status" value="1"/>
</dbReference>
<dbReference type="PANTHER" id="PTHR30349">
    <property type="entry name" value="PHAGE INTEGRASE-RELATED"/>
    <property type="match status" value="1"/>
</dbReference>
<evidence type="ECO:0000256" key="1">
    <source>
        <dbReference type="ARBA" id="ARBA00022908"/>
    </source>
</evidence>
<evidence type="ECO:0000256" key="2">
    <source>
        <dbReference type="ARBA" id="ARBA00023125"/>
    </source>
</evidence>
<feature type="domain" description="Tyr recombinase" evidence="4">
    <location>
        <begin position="115"/>
        <end position="274"/>
    </location>
</feature>
<evidence type="ECO:0000313" key="6">
    <source>
        <dbReference type="EMBL" id="GAG61341.1"/>
    </source>
</evidence>
<sequence>MKFEKYLNSFKEYLESNKFSERTVETYCSYAKQFLSFIDEYYQRITSLEKITKDIVLDYQNYLTNYKNEKGESLANKTQSLKLRALKKLFFFLIRKDLILKDPTTIITFPKEEQRLTRNILSEKEVFELLDSTKLRDPIGIRNRAILEMFYACGIRTSELCNLRVHDVDLKEQTVTIVKGKGNKSRLLPIGQYASFYIQQYLEKARKYMLKGKMNDPGYLFLSQRGNPFNKSTINKTVMKTVCRNTNLNKSISCYSMRHAVATHLLRNKVDIMY</sequence>
<dbReference type="Pfam" id="PF00589">
    <property type="entry name" value="Phage_integrase"/>
    <property type="match status" value="1"/>
</dbReference>
<dbReference type="GO" id="GO:0003677">
    <property type="term" value="F:DNA binding"/>
    <property type="evidence" value="ECO:0007669"/>
    <property type="project" value="UniProtKB-KW"/>
</dbReference>
<evidence type="ECO:0008006" key="7">
    <source>
        <dbReference type="Google" id="ProtNLM"/>
    </source>
</evidence>
<dbReference type="InterPro" id="IPR044068">
    <property type="entry name" value="CB"/>
</dbReference>
<dbReference type="SUPFAM" id="SSF56349">
    <property type="entry name" value="DNA breaking-rejoining enzymes"/>
    <property type="match status" value="1"/>
</dbReference>
<dbReference type="InterPro" id="IPR050090">
    <property type="entry name" value="Tyrosine_recombinase_XerCD"/>
</dbReference>
<dbReference type="InterPro" id="IPR002104">
    <property type="entry name" value="Integrase_catalytic"/>
</dbReference>
<accession>X1AN68</accession>
<dbReference type="AlphaFoldDB" id="X1AN68"/>
<dbReference type="PROSITE" id="PS51898">
    <property type="entry name" value="TYR_RECOMBINASE"/>
    <property type="match status" value="1"/>
</dbReference>
<organism evidence="6">
    <name type="scientific">marine sediment metagenome</name>
    <dbReference type="NCBI Taxonomy" id="412755"/>
    <lineage>
        <taxon>unclassified sequences</taxon>
        <taxon>metagenomes</taxon>
        <taxon>ecological metagenomes</taxon>
    </lineage>
</organism>
<dbReference type="InterPro" id="IPR004107">
    <property type="entry name" value="Integrase_SAM-like_N"/>
</dbReference>
<feature type="domain" description="Core-binding (CB)" evidence="5">
    <location>
        <begin position="1"/>
        <end position="94"/>
    </location>
</feature>
<dbReference type="GO" id="GO:0015074">
    <property type="term" value="P:DNA integration"/>
    <property type="evidence" value="ECO:0007669"/>
    <property type="project" value="UniProtKB-KW"/>
</dbReference>
<keyword evidence="1" id="KW-0229">DNA integration</keyword>
<dbReference type="GO" id="GO:0006310">
    <property type="term" value="P:DNA recombination"/>
    <property type="evidence" value="ECO:0007669"/>
    <property type="project" value="UniProtKB-KW"/>
</dbReference>
<dbReference type="InterPro" id="IPR011010">
    <property type="entry name" value="DNA_brk_join_enz"/>
</dbReference>
<name>X1AN68_9ZZZZ</name>
<dbReference type="PANTHER" id="PTHR30349:SF81">
    <property type="entry name" value="TYROSINE RECOMBINASE XERC"/>
    <property type="match status" value="1"/>
</dbReference>
<dbReference type="InterPro" id="IPR013762">
    <property type="entry name" value="Integrase-like_cat_sf"/>
</dbReference>
<dbReference type="EMBL" id="BART01007662">
    <property type="protein sequence ID" value="GAG61341.1"/>
    <property type="molecule type" value="Genomic_DNA"/>
</dbReference>
<evidence type="ECO:0000259" key="5">
    <source>
        <dbReference type="PROSITE" id="PS51900"/>
    </source>
</evidence>
<evidence type="ECO:0000259" key="4">
    <source>
        <dbReference type="PROSITE" id="PS51898"/>
    </source>
</evidence>
<reference evidence="6" key="1">
    <citation type="journal article" date="2014" name="Front. Microbiol.">
        <title>High frequency of phylogenetically diverse reductive dehalogenase-homologous genes in deep subseafloor sedimentary metagenomes.</title>
        <authorList>
            <person name="Kawai M."/>
            <person name="Futagami T."/>
            <person name="Toyoda A."/>
            <person name="Takaki Y."/>
            <person name="Nishi S."/>
            <person name="Hori S."/>
            <person name="Arai W."/>
            <person name="Tsubouchi T."/>
            <person name="Morono Y."/>
            <person name="Uchiyama I."/>
            <person name="Ito T."/>
            <person name="Fujiyama A."/>
            <person name="Inagaki F."/>
            <person name="Takami H."/>
        </authorList>
    </citation>
    <scope>NUCLEOTIDE SEQUENCE</scope>
    <source>
        <strain evidence="6">Expedition CK06-06</strain>
    </source>
</reference>
<dbReference type="InterPro" id="IPR010998">
    <property type="entry name" value="Integrase_recombinase_N"/>
</dbReference>
<evidence type="ECO:0000256" key="3">
    <source>
        <dbReference type="ARBA" id="ARBA00023172"/>
    </source>
</evidence>
<keyword evidence="3" id="KW-0233">DNA recombination</keyword>
<proteinExistence type="predicted"/>
<protein>
    <recommendedName>
        <fullName evidence="7">Tyr recombinase domain-containing protein</fullName>
    </recommendedName>
</protein>
<dbReference type="Gene3D" id="1.10.150.130">
    <property type="match status" value="1"/>
</dbReference>